<feature type="compositionally biased region" description="Low complexity" evidence="1">
    <location>
        <begin position="110"/>
        <end position="119"/>
    </location>
</feature>
<feature type="region of interest" description="Disordered" evidence="1">
    <location>
        <begin position="306"/>
        <end position="339"/>
    </location>
</feature>
<evidence type="ECO:0000313" key="2">
    <source>
        <dbReference type="EMBL" id="KAI1722155.1"/>
    </source>
</evidence>
<feature type="region of interest" description="Disordered" evidence="1">
    <location>
        <begin position="56"/>
        <end position="75"/>
    </location>
</feature>
<feature type="compositionally biased region" description="Basic and acidic residues" evidence="1">
    <location>
        <begin position="89"/>
        <end position="108"/>
    </location>
</feature>
<gene>
    <name evidence="2" type="ORF">DdX_04462</name>
</gene>
<evidence type="ECO:0000256" key="1">
    <source>
        <dbReference type="SAM" id="MobiDB-lite"/>
    </source>
</evidence>
<feature type="compositionally biased region" description="Polar residues" evidence="1">
    <location>
        <begin position="209"/>
        <end position="227"/>
    </location>
</feature>
<feature type="region of interest" description="Disordered" evidence="1">
    <location>
        <begin position="89"/>
        <end position="127"/>
    </location>
</feature>
<protein>
    <submittedName>
        <fullName evidence="2">Uncharacterized protein</fullName>
    </submittedName>
</protein>
<accession>A0AAD4NEH7</accession>
<dbReference type="Proteomes" id="UP001201812">
    <property type="component" value="Unassembled WGS sequence"/>
</dbReference>
<feature type="compositionally biased region" description="Low complexity" evidence="1">
    <location>
        <begin position="309"/>
        <end position="330"/>
    </location>
</feature>
<reference evidence="2" key="1">
    <citation type="submission" date="2022-01" db="EMBL/GenBank/DDBJ databases">
        <title>Genome Sequence Resource for Two Populations of Ditylenchus destructor, the Migratory Endoparasitic Phytonematode.</title>
        <authorList>
            <person name="Zhang H."/>
            <person name="Lin R."/>
            <person name="Xie B."/>
        </authorList>
    </citation>
    <scope>NUCLEOTIDE SEQUENCE</scope>
    <source>
        <strain evidence="2">BazhouSP</strain>
    </source>
</reference>
<dbReference type="EMBL" id="JAKKPZ010000004">
    <property type="protein sequence ID" value="KAI1722155.1"/>
    <property type="molecule type" value="Genomic_DNA"/>
</dbReference>
<dbReference type="AlphaFoldDB" id="A0AAD4NEH7"/>
<name>A0AAD4NEH7_9BILA</name>
<comment type="caution">
    <text evidence="2">The sequence shown here is derived from an EMBL/GenBank/DDBJ whole genome shotgun (WGS) entry which is preliminary data.</text>
</comment>
<sequence>MGQRMPAGQANLPTKVKPAAADCPVRLGALPVLGCGVPPRPEVTVQQAKHDHVEVNYSRPDGRYEIPYSGSNNVSRNYSLRERSATIDRFQDEARKRPRLNDSTKDNDLSSSSSIEIISNPETDDSTENIANVTEMATDDIEMAAYGADNSTQISANETITSKSTETQNESQTDCNIERDARQPVRLPRLQETFGQKWQCPNINEFGLESSSSENSDITLNKSSISADSDPGLIDGRGNLENISPTLKYAAGCIGSDPGNLENCASESVAEESPQTDNGANSENTLHYEALNEQTFCDKGNMTMTQEVTQDSSQLQGSSQTQDQEQAQQLNEHSTGHSTDDCDLQIIDVKWGCQQLARRSSFHTPQFRGMVGASNVGRMLNSITNIPGLGRTQENIPVGHPALVVELPDGSRLNFMGSFMCVECREGITPCASCPKSTKCRICCKH</sequence>
<proteinExistence type="predicted"/>
<feature type="region of interest" description="Disordered" evidence="1">
    <location>
        <begin position="208"/>
        <end position="238"/>
    </location>
</feature>
<organism evidence="2 3">
    <name type="scientific">Ditylenchus destructor</name>
    <dbReference type="NCBI Taxonomy" id="166010"/>
    <lineage>
        <taxon>Eukaryota</taxon>
        <taxon>Metazoa</taxon>
        <taxon>Ecdysozoa</taxon>
        <taxon>Nematoda</taxon>
        <taxon>Chromadorea</taxon>
        <taxon>Rhabditida</taxon>
        <taxon>Tylenchina</taxon>
        <taxon>Tylenchomorpha</taxon>
        <taxon>Sphaerularioidea</taxon>
        <taxon>Anguinidae</taxon>
        <taxon>Anguininae</taxon>
        <taxon>Ditylenchus</taxon>
    </lineage>
</organism>
<evidence type="ECO:0000313" key="3">
    <source>
        <dbReference type="Proteomes" id="UP001201812"/>
    </source>
</evidence>
<keyword evidence="3" id="KW-1185">Reference proteome</keyword>